<evidence type="ECO:0000259" key="6">
    <source>
        <dbReference type="PROSITE" id="PS51186"/>
    </source>
</evidence>
<dbReference type="Proteomes" id="UP000289805">
    <property type="component" value="Unassembled WGS sequence"/>
</dbReference>
<dbReference type="InterPro" id="IPR016181">
    <property type="entry name" value="Acyl_CoA_acyltransferase"/>
</dbReference>
<evidence type="ECO:0000313" key="8">
    <source>
        <dbReference type="EMBL" id="RXR35630.1"/>
    </source>
</evidence>
<dbReference type="RefSeq" id="WP_030150654.1">
    <property type="nucleotide sequence ID" value="NZ_JOFV01000004.1"/>
</dbReference>
<dbReference type="AlphaFoldDB" id="A0A4Q1L0L0"/>
<dbReference type="GO" id="GO:0016747">
    <property type="term" value="F:acyltransferase activity, transferring groups other than amino-acyl groups"/>
    <property type="evidence" value="ECO:0007669"/>
    <property type="project" value="InterPro"/>
</dbReference>
<dbReference type="CDD" id="cd04301">
    <property type="entry name" value="NAT_SF"/>
    <property type="match status" value="1"/>
</dbReference>
<keyword evidence="10" id="KW-1185">Reference proteome</keyword>
<evidence type="ECO:0000256" key="1">
    <source>
        <dbReference type="ARBA" id="ARBA00022491"/>
    </source>
</evidence>
<keyword evidence="3 8" id="KW-0808">Transferase</keyword>
<evidence type="ECO:0000313" key="9">
    <source>
        <dbReference type="Proteomes" id="UP000289805"/>
    </source>
</evidence>
<keyword evidence="1" id="KW-0678">Repressor</keyword>
<dbReference type="SUPFAM" id="SSF55729">
    <property type="entry name" value="Acyl-CoA N-acyltransferases (Nat)"/>
    <property type="match status" value="1"/>
</dbReference>
<dbReference type="PROSITE" id="PS51186">
    <property type="entry name" value="GNAT"/>
    <property type="match status" value="1"/>
</dbReference>
<dbReference type="InterPro" id="IPR000182">
    <property type="entry name" value="GNAT_dom"/>
</dbReference>
<proteinExistence type="predicted"/>
<evidence type="ECO:0000256" key="3">
    <source>
        <dbReference type="ARBA" id="ARBA00022679"/>
    </source>
</evidence>
<dbReference type="PANTHER" id="PTHR36449">
    <property type="entry name" value="ACETYLTRANSFERASE-RELATED"/>
    <property type="match status" value="1"/>
</dbReference>
<sequence>MLISRPFDKLIVQHSEFDCGEPVLDDWLKNYASQNEKRDATRTFLLLDEKESCVAGYATTVTHRLDPHEASAALGRVRRYPLPAVLVARLAVDRRYQGSGVGRLLLIDTLQRLERASHDIGFELVVVDALHEDAACFYLKHGFQRFQSHPLRLFMATRTLRATFADPD</sequence>
<evidence type="ECO:0000256" key="2">
    <source>
        <dbReference type="ARBA" id="ARBA00022649"/>
    </source>
</evidence>
<evidence type="ECO:0000313" key="7">
    <source>
        <dbReference type="EMBL" id="RXR27932.1"/>
    </source>
</evidence>
<protein>
    <submittedName>
        <fullName evidence="8">N-acetyltransferase</fullName>
    </submittedName>
</protein>
<dbReference type="OrthoDB" id="9799147at2"/>
<gene>
    <name evidence="7" type="ORF">EQW73_01070</name>
    <name evidence="8" type="ORF">EQW78_04680</name>
</gene>
<name>A0A4Q1L0L0_9CELL</name>
<reference evidence="9 10" key="1">
    <citation type="submission" date="2019-01" db="EMBL/GenBank/DDBJ databases">
        <title>Oerskovia turbata Genome sequencing and assembly.</title>
        <authorList>
            <person name="Dou T."/>
        </authorList>
    </citation>
    <scope>NUCLEOTIDE SEQUENCE [LARGE SCALE GENOMIC DNA]</scope>
    <source>
        <strain evidence="8 9">JCM12123</strain>
        <strain evidence="7 10">JCM3160</strain>
    </source>
</reference>
<organism evidence="8 9">
    <name type="scientific">Oerskovia turbata</name>
    <dbReference type="NCBI Taxonomy" id="1713"/>
    <lineage>
        <taxon>Bacteria</taxon>
        <taxon>Bacillati</taxon>
        <taxon>Actinomycetota</taxon>
        <taxon>Actinomycetes</taxon>
        <taxon>Micrococcales</taxon>
        <taxon>Cellulomonadaceae</taxon>
        <taxon>Oerskovia</taxon>
    </lineage>
</organism>
<dbReference type="Gene3D" id="3.40.630.30">
    <property type="match status" value="1"/>
</dbReference>
<evidence type="ECO:0000256" key="5">
    <source>
        <dbReference type="ARBA" id="ARBA00049880"/>
    </source>
</evidence>
<dbReference type="Pfam" id="PF13508">
    <property type="entry name" value="Acetyltransf_7"/>
    <property type="match status" value="1"/>
</dbReference>
<evidence type="ECO:0000313" key="10">
    <source>
        <dbReference type="Proteomes" id="UP000290517"/>
    </source>
</evidence>
<comment type="caution">
    <text evidence="8">The sequence shown here is derived from an EMBL/GenBank/DDBJ whole genome shotgun (WGS) entry which is preliminary data.</text>
</comment>
<dbReference type="PANTHER" id="PTHR36449:SF1">
    <property type="entry name" value="ACETYLTRANSFERASE"/>
    <property type="match status" value="1"/>
</dbReference>
<dbReference type="Proteomes" id="UP000290517">
    <property type="component" value="Unassembled WGS sequence"/>
</dbReference>
<keyword evidence="2" id="KW-1277">Toxin-antitoxin system</keyword>
<dbReference type="EMBL" id="SDJR01000001">
    <property type="protein sequence ID" value="RXR27932.1"/>
    <property type="molecule type" value="Genomic_DNA"/>
</dbReference>
<dbReference type="EMBL" id="SDJQ01000007">
    <property type="protein sequence ID" value="RXR35630.1"/>
    <property type="molecule type" value="Genomic_DNA"/>
</dbReference>
<keyword evidence="4" id="KW-0012">Acyltransferase</keyword>
<feature type="domain" description="N-acetyltransferase" evidence="6">
    <location>
        <begin position="1"/>
        <end position="161"/>
    </location>
</feature>
<comment type="catalytic activity">
    <reaction evidence="5">
        <text>glycyl-tRNA(Gly) + acetyl-CoA = N-acetylglycyl-tRNA(Gly) + CoA + H(+)</text>
        <dbReference type="Rhea" id="RHEA:81867"/>
        <dbReference type="Rhea" id="RHEA-COMP:9683"/>
        <dbReference type="Rhea" id="RHEA-COMP:19766"/>
        <dbReference type="ChEBI" id="CHEBI:15378"/>
        <dbReference type="ChEBI" id="CHEBI:57287"/>
        <dbReference type="ChEBI" id="CHEBI:57288"/>
        <dbReference type="ChEBI" id="CHEBI:78522"/>
        <dbReference type="ChEBI" id="CHEBI:232036"/>
    </reaction>
</comment>
<accession>A0A4Q1L0L0</accession>
<dbReference type="STRING" id="1713.GCA_000718325_01101"/>
<evidence type="ECO:0000256" key="4">
    <source>
        <dbReference type="ARBA" id="ARBA00023315"/>
    </source>
</evidence>